<organism evidence="1">
    <name type="scientific">marine sediment metagenome</name>
    <dbReference type="NCBI Taxonomy" id="412755"/>
    <lineage>
        <taxon>unclassified sequences</taxon>
        <taxon>metagenomes</taxon>
        <taxon>ecological metagenomes</taxon>
    </lineage>
</organism>
<gene>
    <name evidence="1" type="ORF">MGSAQ_002076</name>
</gene>
<name>A0A1B6NUL3_9ZZZZ</name>
<comment type="caution">
    <text evidence="1">The sequence shown here is derived from an EMBL/GenBank/DDBJ whole genome shotgun (WGS) entry which is preliminary data.</text>
</comment>
<feature type="non-terminal residue" evidence="1">
    <location>
        <position position="26"/>
    </location>
</feature>
<dbReference type="EMBL" id="AYSL01001158">
    <property type="protein sequence ID" value="KTF06427.1"/>
    <property type="molecule type" value="Genomic_DNA"/>
</dbReference>
<dbReference type="AlphaFoldDB" id="A0A1B6NUL3"/>
<accession>A0A1B6NUL3</accession>
<reference evidence="1" key="1">
    <citation type="submission" date="2013-11" db="EMBL/GenBank/DDBJ databases">
        <title>Microbial diversity, functional groups and degradation webs in Northern and Southern Mediterranean and Red Sea marine crude oil polluted sites.</title>
        <authorList>
            <person name="Daffonchio D."/>
            <person name="Mapelli F."/>
            <person name="Ferrer M."/>
            <person name="Richter M."/>
            <person name="Cherif A."/>
            <person name="Malkawi H.I."/>
            <person name="Yakimov M.M."/>
            <person name="Abdel-Fattah Y.R."/>
            <person name="Blaghen M."/>
            <person name="Golyshin P.N."/>
            <person name="Kalogerakis N."/>
            <person name="Boon N."/>
            <person name="Magagnini M."/>
            <person name="Fava F."/>
        </authorList>
    </citation>
    <scope>NUCLEOTIDE SEQUENCE</scope>
</reference>
<sequence length="26" mass="2810">MSKAVSLVLLLSLSNNDADKFDDNVT</sequence>
<evidence type="ECO:0000313" key="1">
    <source>
        <dbReference type="EMBL" id="KTF06427.1"/>
    </source>
</evidence>
<proteinExistence type="predicted"/>
<protein>
    <submittedName>
        <fullName evidence="1">Uncharacterized protein</fullName>
    </submittedName>
</protein>